<dbReference type="RefSeq" id="WP_254159053.1">
    <property type="nucleotide sequence ID" value="NZ_CP100355.1"/>
</dbReference>
<proteinExistence type="predicted"/>
<reference evidence="2" key="1">
    <citation type="submission" date="2022-06" db="EMBL/GenBank/DDBJ databases">
        <title>Diverse halophilic archaea isolated from saline environments.</title>
        <authorList>
            <person name="Cui H.-L."/>
        </authorList>
    </citation>
    <scope>NUCLEOTIDE SEQUENCE</scope>
    <source>
        <strain evidence="2">WLHS1</strain>
    </source>
</reference>
<keyword evidence="1" id="KW-0472">Membrane</keyword>
<evidence type="ECO:0000256" key="1">
    <source>
        <dbReference type="SAM" id="Phobius"/>
    </source>
</evidence>
<dbReference type="AlphaFoldDB" id="A0A9E7SU59"/>
<dbReference type="EMBL" id="CP100355">
    <property type="protein sequence ID" value="UTF54399.1"/>
    <property type="molecule type" value="Genomic_DNA"/>
</dbReference>
<keyword evidence="1" id="KW-0812">Transmembrane</keyword>
<name>A0A9E7SU59_9EURY</name>
<evidence type="ECO:0000313" key="2">
    <source>
        <dbReference type="EMBL" id="UTF54399.1"/>
    </source>
</evidence>
<organism evidence="2 3">
    <name type="scientific">Natronosalvus rutilus</name>
    <dbReference type="NCBI Taxonomy" id="2953753"/>
    <lineage>
        <taxon>Archaea</taxon>
        <taxon>Methanobacteriati</taxon>
        <taxon>Methanobacteriota</taxon>
        <taxon>Stenosarchaea group</taxon>
        <taxon>Halobacteria</taxon>
        <taxon>Halobacteriales</taxon>
        <taxon>Natrialbaceae</taxon>
        <taxon>Natronosalvus</taxon>
    </lineage>
</organism>
<dbReference type="GeneID" id="73289125"/>
<feature type="transmembrane region" description="Helical" evidence="1">
    <location>
        <begin position="126"/>
        <end position="152"/>
    </location>
</feature>
<evidence type="ECO:0000313" key="3">
    <source>
        <dbReference type="Proteomes" id="UP001056855"/>
    </source>
</evidence>
<sequence length="177" mass="19059">MNRPLGLDPFATQSRRAHALTVLGGIAVCLLAYFGAVAAVYGDLSVLTLESNIGAQRVGGAVAGVAVWTYFSLAFVRGYGGPVLNVLPYPVAVVVLAPFPARWLLFGPDVSGLRSRFVGFFVFEPLITTGIAVLPGLAACTVVLTAWASLIGDEARERWERRHLTREFYDAFVDVEE</sequence>
<keyword evidence="1" id="KW-1133">Transmembrane helix</keyword>
<feature type="transmembrane region" description="Helical" evidence="1">
    <location>
        <begin position="86"/>
        <end position="106"/>
    </location>
</feature>
<gene>
    <name evidence="2" type="ORF">NGM29_03725</name>
</gene>
<dbReference type="KEGG" id="sawl:NGM29_03725"/>
<feature type="transmembrane region" description="Helical" evidence="1">
    <location>
        <begin position="61"/>
        <end position="79"/>
    </location>
</feature>
<keyword evidence="3" id="KW-1185">Reference proteome</keyword>
<protein>
    <submittedName>
        <fullName evidence="2">Uncharacterized protein</fullName>
    </submittedName>
</protein>
<dbReference type="Proteomes" id="UP001056855">
    <property type="component" value="Chromosome"/>
</dbReference>
<accession>A0A9E7SU59</accession>
<feature type="transmembrane region" description="Helical" evidence="1">
    <location>
        <begin position="20"/>
        <end position="41"/>
    </location>
</feature>